<evidence type="ECO:0000313" key="2">
    <source>
        <dbReference type="EMBL" id="MCB8878154.1"/>
    </source>
</evidence>
<gene>
    <name evidence="2" type="ORF">ASILVAE211_23425</name>
</gene>
<dbReference type="Gene3D" id="1.10.1200.10">
    <property type="entry name" value="ACP-like"/>
    <property type="match status" value="1"/>
</dbReference>
<proteinExistence type="predicted"/>
<dbReference type="EMBL" id="JAESVB010000025">
    <property type="protein sequence ID" value="MCB8878154.1"/>
    <property type="molecule type" value="Genomic_DNA"/>
</dbReference>
<dbReference type="InterPro" id="IPR009081">
    <property type="entry name" value="PP-bd_ACP"/>
</dbReference>
<dbReference type="Pfam" id="PF00550">
    <property type="entry name" value="PP-binding"/>
    <property type="match status" value="1"/>
</dbReference>
<dbReference type="RefSeq" id="WP_227323802.1">
    <property type="nucleotide sequence ID" value="NZ_JAESVB010000025.1"/>
</dbReference>
<dbReference type="Proteomes" id="UP000708298">
    <property type="component" value="Unassembled WGS sequence"/>
</dbReference>
<dbReference type="PROSITE" id="PS50075">
    <property type="entry name" value="CARRIER"/>
    <property type="match status" value="1"/>
</dbReference>
<protein>
    <submittedName>
        <fullName evidence="2">Acyl carrier protein</fullName>
    </submittedName>
</protein>
<reference evidence="2" key="1">
    <citation type="journal article" date="2021" name="Microorganisms">
        <title>Acidisoma silvae sp. nov. and Acidisomacellulosilytica sp. nov., Two Acidophilic Bacteria Isolated from Decaying Wood, Hydrolyzing Cellulose and Producing Poly-3-hydroxybutyrate.</title>
        <authorList>
            <person name="Mieszkin S."/>
            <person name="Pouder E."/>
            <person name="Uroz S."/>
            <person name="Simon-Colin C."/>
            <person name="Alain K."/>
        </authorList>
    </citation>
    <scope>NUCLEOTIDE SEQUENCE</scope>
    <source>
        <strain evidence="2">HW T2.11</strain>
    </source>
</reference>
<name>A0A963YWJ4_9PROT</name>
<feature type="domain" description="Carrier" evidence="1">
    <location>
        <begin position="1"/>
        <end position="80"/>
    </location>
</feature>
<reference evidence="2" key="2">
    <citation type="submission" date="2021-01" db="EMBL/GenBank/DDBJ databases">
        <authorList>
            <person name="Mieszkin S."/>
            <person name="Pouder E."/>
            <person name="Alain K."/>
        </authorList>
    </citation>
    <scope>NUCLEOTIDE SEQUENCE</scope>
    <source>
        <strain evidence="2">HW T2.11</strain>
    </source>
</reference>
<organism evidence="2 3">
    <name type="scientific">Acidisoma silvae</name>
    <dbReference type="NCBI Taxonomy" id="2802396"/>
    <lineage>
        <taxon>Bacteria</taxon>
        <taxon>Pseudomonadati</taxon>
        <taxon>Pseudomonadota</taxon>
        <taxon>Alphaproteobacteria</taxon>
        <taxon>Acetobacterales</taxon>
        <taxon>Acidocellaceae</taxon>
        <taxon>Acidisoma</taxon>
    </lineage>
</organism>
<dbReference type="InterPro" id="IPR036736">
    <property type="entry name" value="ACP-like_sf"/>
</dbReference>
<evidence type="ECO:0000259" key="1">
    <source>
        <dbReference type="PROSITE" id="PS50075"/>
    </source>
</evidence>
<dbReference type="AlphaFoldDB" id="A0A963YWJ4"/>
<sequence>MEDRIREILSRCARLSVPVEALNDEDNLYDAGLSSLATVNVMLAIEEVFSVEFLDHLLTRRSFESISSLAAVIASLKSGALTF</sequence>
<dbReference type="SUPFAM" id="SSF47336">
    <property type="entry name" value="ACP-like"/>
    <property type="match status" value="1"/>
</dbReference>
<comment type="caution">
    <text evidence="2">The sequence shown here is derived from an EMBL/GenBank/DDBJ whole genome shotgun (WGS) entry which is preliminary data.</text>
</comment>
<evidence type="ECO:0000313" key="3">
    <source>
        <dbReference type="Proteomes" id="UP000708298"/>
    </source>
</evidence>
<dbReference type="NCBIfam" id="NF005480">
    <property type="entry name" value="PRK07081.1"/>
    <property type="match status" value="1"/>
</dbReference>
<accession>A0A963YWJ4</accession>
<keyword evidence="3" id="KW-1185">Reference proteome</keyword>